<dbReference type="OMA" id="CMYRPEQ"/>
<proteinExistence type="predicted"/>
<keyword evidence="2" id="KW-1133">Transmembrane helix</keyword>
<feature type="compositionally biased region" description="Polar residues" evidence="1">
    <location>
        <begin position="381"/>
        <end position="395"/>
    </location>
</feature>
<reference evidence="3 4" key="1">
    <citation type="journal article" date="2006" name="Nature">
        <title>Insights from the genome of the biotrophic fungal plant pathogen Ustilago maydis.</title>
        <authorList>
            <person name="Kamper J."/>
            <person name="Kahmann R."/>
            <person name="Bolker M."/>
            <person name="Ma L.J."/>
            <person name="Brefort T."/>
            <person name="Saville B.J."/>
            <person name="Banuett F."/>
            <person name="Kronstad J.W."/>
            <person name="Gold S.E."/>
            <person name="Muller O."/>
            <person name="Perlin M.H."/>
            <person name="Wosten H.A."/>
            <person name="de Vries R."/>
            <person name="Ruiz-Herrera J."/>
            <person name="Reynaga-Pena C.G."/>
            <person name="Snetselaar K."/>
            <person name="McCann M."/>
            <person name="Perez-Martin J."/>
            <person name="Feldbrugge M."/>
            <person name="Basse C.W."/>
            <person name="Steinberg G."/>
            <person name="Ibeas J.I."/>
            <person name="Holloman W."/>
            <person name="Guzman P."/>
            <person name="Farman M."/>
            <person name="Stajich J.E."/>
            <person name="Sentandreu R."/>
            <person name="Gonzalez-Prieto J.M."/>
            <person name="Kennell J.C."/>
            <person name="Molina L."/>
            <person name="Schirawski J."/>
            <person name="Mendoza-Mendoza A."/>
            <person name="Greilinger D."/>
            <person name="Munch K."/>
            <person name="Rossel N."/>
            <person name="Scherer M."/>
            <person name="Vranes M."/>
            <person name="Ladendorf O."/>
            <person name="Vincon V."/>
            <person name="Fuchs U."/>
            <person name="Sandrock B."/>
            <person name="Meng S."/>
            <person name="Ho E.C."/>
            <person name="Cahill M.J."/>
            <person name="Boyce K.J."/>
            <person name="Klose J."/>
            <person name="Klosterman S.J."/>
            <person name="Deelstra H.J."/>
            <person name="Ortiz-Castellanos L."/>
            <person name="Li W."/>
            <person name="Sanchez-Alonso P."/>
            <person name="Schreier P.H."/>
            <person name="Hauser-Hahn I."/>
            <person name="Vaupel M."/>
            <person name="Koopmann E."/>
            <person name="Friedrich G."/>
            <person name="Voss H."/>
            <person name="Schluter T."/>
            <person name="Margolis J."/>
            <person name="Platt D."/>
            <person name="Swimmer C."/>
            <person name="Gnirke A."/>
            <person name="Chen F."/>
            <person name="Vysotskaia V."/>
            <person name="Mannhaupt G."/>
            <person name="Guldener U."/>
            <person name="Munsterkotter M."/>
            <person name="Haase D."/>
            <person name="Oesterheld M."/>
            <person name="Mewes H.W."/>
            <person name="Mauceli E.W."/>
            <person name="DeCaprio D."/>
            <person name="Wade C.M."/>
            <person name="Butler J."/>
            <person name="Young S."/>
            <person name="Jaffe D.B."/>
            <person name="Calvo S."/>
            <person name="Nusbaum C."/>
            <person name="Galagan J."/>
            <person name="Birren B.W."/>
        </authorList>
    </citation>
    <scope>NUCLEOTIDE SEQUENCE [LARGE SCALE GENOMIC DNA]</scope>
    <source>
        <strain evidence="4">DSM 14603 / FGSC 9021 / UM521</strain>
    </source>
</reference>
<evidence type="ECO:0000256" key="1">
    <source>
        <dbReference type="SAM" id="MobiDB-lite"/>
    </source>
</evidence>
<dbReference type="EMBL" id="CM003141">
    <property type="protein sequence ID" value="KIS71492.1"/>
    <property type="molecule type" value="Genomic_DNA"/>
</dbReference>
<name>A0A0D1CEL6_MYCMD</name>
<feature type="region of interest" description="Disordered" evidence="1">
    <location>
        <begin position="318"/>
        <end position="395"/>
    </location>
</feature>
<organism evidence="3 4">
    <name type="scientific">Mycosarcoma maydis</name>
    <name type="common">Corn smut fungus</name>
    <name type="synonym">Ustilago maydis</name>
    <dbReference type="NCBI Taxonomy" id="5270"/>
    <lineage>
        <taxon>Eukaryota</taxon>
        <taxon>Fungi</taxon>
        <taxon>Dikarya</taxon>
        <taxon>Basidiomycota</taxon>
        <taxon>Ustilaginomycotina</taxon>
        <taxon>Ustilaginomycetes</taxon>
        <taxon>Ustilaginales</taxon>
        <taxon>Ustilaginaceae</taxon>
        <taxon>Mycosarcoma</taxon>
    </lineage>
</organism>
<evidence type="ECO:0000313" key="3">
    <source>
        <dbReference type="EMBL" id="KIS71492.1"/>
    </source>
</evidence>
<feature type="compositionally biased region" description="Low complexity" evidence="1">
    <location>
        <begin position="360"/>
        <end position="379"/>
    </location>
</feature>
<feature type="region of interest" description="Disordered" evidence="1">
    <location>
        <begin position="247"/>
        <end position="276"/>
    </location>
</feature>
<feature type="compositionally biased region" description="Polar residues" evidence="1">
    <location>
        <begin position="334"/>
        <end position="348"/>
    </location>
</feature>
<dbReference type="VEuPathDB" id="FungiDB:UMAG_01387"/>
<feature type="compositionally biased region" description="Polar residues" evidence="1">
    <location>
        <begin position="247"/>
        <end position="261"/>
    </location>
</feature>
<feature type="transmembrane region" description="Helical" evidence="2">
    <location>
        <begin position="6"/>
        <end position="25"/>
    </location>
</feature>
<keyword evidence="2" id="KW-0812">Transmembrane</keyword>
<dbReference type="Proteomes" id="UP000000561">
    <property type="component" value="Chromosome 2"/>
</dbReference>
<protein>
    <submittedName>
        <fullName evidence="3">Uncharacterized protein</fullName>
    </submittedName>
</protein>
<dbReference type="OrthoDB" id="3366429at2759"/>
<accession>A0A0D1CEL6</accession>
<evidence type="ECO:0000256" key="2">
    <source>
        <dbReference type="SAM" id="Phobius"/>
    </source>
</evidence>
<dbReference type="GeneID" id="23562428"/>
<keyword evidence="4" id="KW-1185">Reference proteome</keyword>
<dbReference type="KEGG" id="uma:UMAG_01387"/>
<sequence>MSQPNTAAITVASIFGGIALIFVAYKMYCKLWHCMYRPEQLPPISQPQTAYHGGVVMSTASDASVFAAINTHPSSNNYLAASSASTSTWQQADALASTSTSELPSPSLRPLDSVVLSTPSDVYDPHHRGTSTNSSSSSTMTLKRSYLRCPSASQLSYMSHSSRRESYLPHSPLNRDSIQIVPPQPLGFGGNLALATDQKTLAFSRDSGIGATDDFTTGLVWTEHNSHRSYLAQHDRQRYLREGPISTRTSEAPSQLPSTHGSPVAQHRSLHSQLPDEQPYPAAVVSTLSHPSNSSVAATQTSTIQPHLLSADDSPLQRLQSDAGQSRPLPRPPSDNSANPSESDNSPILSPFGPQSVPTSSGISAASHSDSSSANAGSGSNKGTPSLKSMSQAAL</sequence>
<dbReference type="RefSeq" id="XP_011387272.1">
    <property type="nucleotide sequence ID" value="XM_011388970.1"/>
</dbReference>
<gene>
    <name evidence="3" type="ORF">UMAG_01387</name>
</gene>
<dbReference type="InParanoid" id="A0A0D1CEL6"/>
<dbReference type="AlphaFoldDB" id="A0A0D1CEL6"/>
<keyword evidence="2" id="KW-0472">Membrane</keyword>
<feature type="region of interest" description="Disordered" evidence="1">
    <location>
        <begin position="119"/>
        <end position="139"/>
    </location>
</feature>
<feature type="compositionally biased region" description="Low complexity" evidence="1">
    <location>
        <begin position="130"/>
        <end position="139"/>
    </location>
</feature>
<dbReference type="eggNOG" id="ENOG502RBIE">
    <property type="taxonomic scope" value="Eukaryota"/>
</dbReference>
<evidence type="ECO:0000313" key="4">
    <source>
        <dbReference type="Proteomes" id="UP000000561"/>
    </source>
</evidence>